<dbReference type="InterPro" id="IPR024445">
    <property type="entry name" value="Tnp_ISXO2-like"/>
</dbReference>
<reference evidence="3 4" key="1">
    <citation type="submission" date="2016-03" db="EMBL/GenBank/DDBJ databases">
        <title>Deep-sea bacteria in the southern Pacific.</title>
        <authorList>
            <person name="Tang K."/>
        </authorList>
    </citation>
    <scope>NUCLEOTIDE SEQUENCE [LARGE SCALE GENOMIC DNA]</scope>
    <source>
        <strain evidence="3 4">JLT2016</strain>
        <plasmid evidence="4">Plasmid ptpro6</plasmid>
    </source>
</reference>
<evidence type="ECO:0000256" key="1">
    <source>
        <dbReference type="SAM" id="MobiDB-lite"/>
    </source>
</evidence>
<evidence type="ECO:0000259" key="2">
    <source>
        <dbReference type="SMART" id="SM01126"/>
    </source>
</evidence>
<evidence type="ECO:0000313" key="4">
    <source>
        <dbReference type="Proteomes" id="UP000186559"/>
    </source>
</evidence>
<keyword evidence="4" id="KW-1185">Reference proteome</keyword>
<dbReference type="SMART" id="SM01126">
    <property type="entry name" value="DDE_Tnp_IS1595"/>
    <property type="match status" value="1"/>
</dbReference>
<proteinExistence type="predicted"/>
<feature type="region of interest" description="Disordered" evidence="1">
    <location>
        <begin position="153"/>
        <end position="175"/>
    </location>
</feature>
<feature type="domain" description="ISXO2-like transposase" evidence="2">
    <location>
        <begin position="140"/>
        <end position="294"/>
    </location>
</feature>
<keyword evidence="3" id="KW-0614">Plasmid</keyword>
<dbReference type="RefSeq" id="WP_076625967.1">
    <property type="nucleotide sequence ID" value="NZ_BMEW01000010.1"/>
</dbReference>
<dbReference type="Proteomes" id="UP000186559">
    <property type="component" value="Plasmid pTPRO6"/>
</dbReference>
<dbReference type="EMBL" id="CP014802">
    <property type="protein sequence ID" value="APX26332.1"/>
    <property type="molecule type" value="Genomic_DNA"/>
</dbReference>
<dbReference type="AlphaFoldDB" id="A0A1U7DDZ2"/>
<dbReference type="OrthoDB" id="271821at2"/>
<name>A0A1U7DDZ2_9RHOB</name>
<protein>
    <submittedName>
        <fullName evidence="3">Transposase zinc-ribbon domain-containing protein</fullName>
    </submittedName>
</protein>
<accession>A0A1U7DDZ2</accession>
<dbReference type="KEGG" id="tpro:Ga0080559_TMP5232"/>
<dbReference type="Pfam" id="PF12762">
    <property type="entry name" value="DDE_Tnp_IS1595"/>
    <property type="match status" value="1"/>
</dbReference>
<evidence type="ECO:0000313" key="3">
    <source>
        <dbReference type="EMBL" id="APX26332.1"/>
    </source>
</evidence>
<dbReference type="InterPro" id="IPR024442">
    <property type="entry name" value="Transposase_Zn_ribbon"/>
</dbReference>
<gene>
    <name evidence="3" type="ORF">Ga0080559_TMP5232</name>
</gene>
<geneLocation type="plasmid" evidence="4">
    <name>ptpro6</name>
</geneLocation>
<dbReference type="NCBIfam" id="NF033547">
    <property type="entry name" value="transpos_IS1595"/>
    <property type="match status" value="1"/>
</dbReference>
<dbReference type="Pfam" id="PF12760">
    <property type="entry name" value="Zn_ribbon_IS1595"/>
    <property type="match status" value="1"/>
</dbReference>
<organism evidence="3 4">
    <name type="scientific">Salipiger profundus</name>
    <dbReference type="NCBI Taxonomy" id="1229727"/>
    <lineage>
        <taxon>Bacteria</taxon>
        <taxon>Pseudomonadati</taxon>
        <taxon>Pseudomonadota</taxon>
        <taxon>Alphaproteobacteria</taxon>
        <taxon>Rhodobacterales</taxon>
        <taxon>Roseobacteraceae</taxon>
        <taxon>Salipiger</taxon>
    </lineage>
</organism>
<sequence length="326" mass="35717">MPHRPVKRAPDNITFAEVEKIASDEAACLAIFERLRFPDGLYCTACGASEVAGRRFTRHLSRPGLFTCGACRHQFTLTSGTAMHRTRLSLGQWLRAIWLIVASSKGMSARKLSEMLGVTYKVAWHLGHRIRAMMADHSIVLSGIVEMDEIYAGAPPRKKHGGGPSDEKPGRGPRRPLVLTMAERGGPVAFQRITSHSIAVIRGASHHRISGDAVVSTDALPAYRKAVSGRAHMAVKHSAAEFVRRDAGGPGVDAHTNTAEAVHAEIRRAVIGVWHWISPKHLDRYLDEISWRHNRRDIGHLRRIAAVLLAAGRPLPVRALIDGDAA</sequence>